<dbReference type="Proteomes" id="UP000261087">
    <property type="component" value="Unassembled WGS sequence"/>
</dbReference>
<reference evidence="5 6" key="1">
    <citation type="submission" date="2018-08" db="EMBL/GenBank/DDBJ databases">
        <title>A genome reference for cultivated species of the human gut microbiota.</title>
        <authorList>
            <person name="Zou Y."/>
            <person name="Xue W."/>
            <person name="Luo G."/>
        </authorList>
    </citation>
    <scope>NUCLEOTIDE SEQUENCE [LARGE SCALE GENOMIC DNA]</scope>
    <source>
        <strain evidence="5 6">OM02-6</strain>
    </source>
</reference>
<comment type="caution">
    <text evidence="5">The sequence shown here is derived from an EMBL/GenBank/DDBJ whole genome shotgun (WGS) entry which is preliminary data.</text>
</comment>
<comment type="similarity">
    <text evidence="3">Belongs to the flavoredoxin family.</text>
</comment>
<sequence length="188" mass="20960">MRKNIKTTEAIFPMPVLMIATYNEDGSIDVMNAAWGTMLSRNQVILNLTETHRTVKNIKKRKAFTVSIADSKHVVEADYFGVVSGDNTPNKFENSGLTATKSENVDAPIINEFPICFECEFIEYQDDEYGCGVIGKVINVTADENVMSGDNVDIELVNAIAFDPYTHGYYKVSERVGEAFKDGLQLKK</sequence>
<keyword evidence="2" id="KW-0285">Flavoprotein</keyword>
<protein>
    <submittedName>
        <fullName evidence="5">Flavin reductase family protein</fullName>
    </submittedName>
</protein>
<dbReference type="PANTHER" id="PTHR43567:SF1">
    <property type="entry name" value="FLAVOREDOXIN"/>
    <property type="match status" value="1"/>
</dbReference>
<evidence type="ECO:0000259" key="4">
    <source>
        <dbReference type="Pfam" id="PF01613"/>
    </source>
</evidence>
<dbReference type="PANTHER" id="PTHR43567">
    <property type="entry name" value="FLAVOREDOXIN-RELATED-RELATED"/>
    <property type="match status" value="1"/>
</dbReference>
<accession>A0A3E5FSP1</accession>
<evidence type="ECO:0000256" key="2">
    <source>
        <dbReference type="ARBA" id="ARBA00022630"/>
    </source>
</evidence>
<evidence type="ECO:0000313" key="5">
    <source>
        <dbReference type="EMBL" id="RGO13040.1"/>
    </source>
</evidence>
<name>A0A3E5FSP1_9FIRM</name>
<proteinExistence type="inferred from homology"/>
<dbReference type="GO" id="GO:0016646">
    <property type="term" value="F:oxidoreductase activity, acting on the CH-NH group of donors, NAD or NADP as acceptor"/>
    <property type="evidence" value="ECO:0007669"/>
    <property type="project" value="UniProtKB-ARBA"/>
</dbReference>
<dbReference type="Gene3D" id="2.30.110.10">
    <property type="entry name" value="Electron Transport, Fmn-binding Protein, Chain A"/>
    <property type="match status" value="1"/>
</dbReference>
<dbReference type="Pfam" id="PF01613">
    <property type="entry name" value="Flavin_Reduct"/>
    <property type="match status" value="1"/>
</dbReference>
<evidence type="ECO:0000256" key="1">
    <source>
        <dbReference type="ARBA" id="ARBA00001917"/>
    </source>
</evidence>
<dbReference type="EMBL" id="QSVF01000002">
    <property type="protein sequence ID" value="RGO13040.1"/>
    <property type="molecule type" value="Genomic_DNA"/>
</dbReference>
<dbReference type="GO" id="GO:0010181">
    <property type="term" value="F:FMN binding"/>
    <property type="evidence" value="ECO:0007669"/>
    <property type="project" value="InterPro"/>
</dbReference>
<dbReference type="SUPFAM" id="SSF50475">
    <property type="entry name" value="FMN-binding split barrel"/>
    <property type="match status" value="1"/>
</dbReference>
<dbReference type="InterPro" id="IPR052174">
    <property type="entry name" value="Flavoredoxin"/>
</dbReference>
<evidence type="ECO:0000256" key="3">
    <source>
        <dbReference type="ARBA" id="ARBA00038054"/>
    </source>
</evidence>
<dbReference type="InterPro" id="IPR002563">
    <property type="entry name" value="Flavin_Rdtase-like_dom"/>
</dbReference>
<dbReference type="InterPro" id="IPR012349">
    <property type="entry name" value="Split_barrel_FMN-bd"/>
</dbReference>
<evidence type="ECO:0000313" key="6">
    <source>
        <dbReference type="Proteomes" id="UP000261087"/>
    </source>
</evidence>
<dbReference type="RefSeq" id="WP_117604458.1">
    <property type="nucleotide sequence ID" value="NZ_CAXVJN010000007.1"/>
</dbReference>
<dbReference type="AlphaFoldDB" id="A0A3E5FSP1"/>
<gene>
    <name evidence="5" type="ORF">DXB31_00995</name>
</gene>
<comment type="cofactor">
    <cofactor evidence="1">
        <name>FMN</name>
        <dbReference type="ChEBI" id="CHEBI:58210"/>
    </cofactor>
</comment>
<feature type="domain" description="Flavin reductase like" evidence="4">
    <location>
        <begin position="12"/>
        <end position="146"/>
    </location>
</feature>
<organism evidence="5 6">
    <name type="scientific">Thomasclavelia spiroformis</name>
    <dbReference type="NCBI Taxonomy" id="29348"/>
    <lineage>
        <taxon>Bacteria</taxon>
        <taxon>Bacillati</taxon>
        <taxon>Bacillota</taxon>
        <taxon>Erysipelotrichia</taxon>
        <taxon>Erysipelotrichales</taxon>
        <taxon>Coprobacillaceae</taxon>
        <taxon>Thomasclavelia</taxon>
    </lineage>
</organism>